<evidence type="ECO:0000313" key="4">
    <source>
        <dbReference type="Proteomes" id="UP000014760"/>
    </source>
</evidence>
<evidence type="ECO:0000313" key="2">
    <source>
        <dbReference type="EMBL" id="ELU00742.1"/>
    </source>
</evidence>
<dbReference type="AlphaFoldDB" id="R7UBU1"/>
<name>R7UBU1_CAPTE</name>
<gene>
    <name evidence="2" type="ORF">CAPTEDRAFT_202136</name>
</gene>
<dbReference type="OMA" id="INDRWCH"/>
<dbReference type="Proteomes" id="UP000014760">
    <property type="component" value="Unassembled WGS sequence"/>
</dbReference>
<dbReference type="OrthoDB" id="6154363at2759"/>
<dbReference type="GO" id="GO:0003824">
    <property type="term" value="F:catalytic activity"/>
    <property type="evidence" value="ECO:0007669"/>
    <property type="project" value="InterPro"/>
</dbReference>
<organism evidence="2">
    <name type="scientific">Capitella teleta</name>
    <name type="common">Polychaete worm</name>
    <dbReference type="NCBI Taxonomy" id="283909"/>
    <lineage>
        <taxon>Eukaryota</taxon>
        <taxon>Metazoa</taxon>
        <taxon>Spiralia</taxon>
        <taxon>Lophotrochozoa</taxon>
        <taxon>Annelida</taxon>
        <taxon>Polychaeta</taxon>
        <taxon>Sedentaria</taxon>
        <taxon>Scolecida</taxon>
        <taxon>Capitellidae</taxon>
        <taxon>Capitella</taxon>
    </lineage>
</organism>
<sequence>MDACHSRLTYTRVELLALNTEVVNVCTGSNSWISIKIGVFERCGRRACVMRRRRGRRGGLRRRIRRQRKKNRLALPTVITGNVRSINNKIDEPAANVSYDNTYRECCVILLTETWLTDNIPDTCMALNNYSLVRGNRSEQSGKRHGGGVCAYINAHWCKNFVIKHTSCTADVEILSVQCRPFYLPRELSCVVFIVIYIPPSGDANRATEAIASVALDIQQTKPEAAIVVTGDFNGASLHDALPTYAQYVNLNTRGRSCLDLIYIKMPTRSQACHPSADLTT</sequence>
<dbReference type="EnsemblMetazoa" id="CapteT202136">
    <property type="protein sequence ID" value="CapteP202136"/>
    <property type="gene ID" value="CapteG202136"/>
</dbReference>
<reference evidence="3" key="3">
    <citation type="submission" date="2015-06" db="UniProtKB">
        <authorList>
            <consortium name="EnsemblMetazoa"/>
        </authorList>
    </citation>
    <scope>IDENTIFICATION</scope>
</reference>
<dbReference type="EMBL" id="AMQN01001826">
    <property type="status" value="NOT_ANNOTATED_CDS"/>
    <property type="molecule type" value="Genomic_DNA"/>
</dbReference>
<dbReference type="InterPro" id="IPR036691">
    <property type="entry name" value="Endo/exonu/phosph_ase_sf"/>
</dbReference>
<dbReference type="Pfam" id="PF03372">
    <property type="entry name" value="Exo_endo_phos"/>
    <property type="match status" value="1"/>
</dbReference>
<evidence type="ECO:0000313" key="3">
    <source>
        <dbReference type="EnsemblMetazoa" id="CapteP202136"/>
    </source>
</evidence>
<dbReference type="STRING" id="283909.R7UBU1"/>
<reference evidence="4" key="1">
    <citation type="submission" date="2012-12" db="EMBL/GenBank/DDBJ databases">
        <authorList>
            <person name="Hellsten U."/>
            <person name="Grimwood J."/>
            <person name="Chapman J.A."/>
            <person name="Shapiro H."/>
            <person name="Aerts A."/>
            <person name="Otillar R.P."/>
            <person name="Terry A.Y."/>
            <person name="Boore J.L."/>
            <person name="Simakov O."/>
            <person name="Marletaz F."/>
            <person name="Cho S.-J."/>
            <person name="Edsinger-Gonzales E."/>
            <person name="Havlak P."/>
            <person name="Kuo D.-H."/>
            <person name="Larsson T."/>
            <person name="Lv J."/>
            <person name="Arendt D."/>
            <person name="Savage R."/>
            <person name="Osoegawa K."/>
            <person name="de Jong P."/>
            <person name="Lindberg D.R."/>
            <person name="Seaver E.C."/>
            <person name="Weisblat D.A."/>
            <person name="Putnam N.H."/>
            <person name="Grigoriev I.V."/>
            <person name="Rokhsar D.S."/>
        </authorList>
    </citation>
    <scope>NUCLEOTIDE SEQUENCE</scope>
    <source>
        <strain evidence="4">I ESC-2004</strain>
    </source>
</reference>
<dbReference type="PANTHER" id="PTHR47510:SF3">
    <property type="entry name" value="ENDO_EXONUCLEASE_PHOSPHATASE DOMAIN-CONTAINING PROTEIN"/>
    <property type="match status" value="1"/>
</dbReference>
<proteinExistence type="predicted"/>
<dbReference type="Gene3D" id="3.60.10.10">
    <property type="entry name" value="Endonuclease/exonuclease/phosphatase"/>
    <property type="match status" value="1"/>
</dbReference>
<feature type="domain" description="Endonuclease/exonuclease/phosphatase" evidence="1">
    <location>
        <begin position="100"/>
        <end position="265"/>
    </location>
</feature>
<evidence type="ECO:0000259" key="1">
    <source>
        <dbReference type="Pfam" id="PF03372"/>
    </source>
</evidence>
<dbReference type="HOGENOM" id="CLU_991254_0_0_1"/>
<protein>
    <recommendedName>
        <fullName evidence="1">Endonuclease/exonuclease/phosphatase domain-containing protein</fullName>
    </recommendedName>
</protein>
<accession>R7UBU1</accession>
<dbReference type="InterPro" id="IPR005135">
    <property type="entry name" value="Endo/exonuclease/phosphatase"/>
</dbReference>
<reference evidence="2 4" key="2">
    <citation type="journal article" date="2013" name="Nature">
        <title>Insights into bilaterian evolution from three spiralian genomes.</title>
        <authorList>
            <person name="Simakov O."/>
            <person name="Marletaz F."/>
            <person name="Cho S.J."/>
            <person name="Edsinger-Gonzales E."/>
            <person name="Havlak P."/>
            <person name="Hellsten U."/>
            <person name="Kuo D.H."/>
            <person name="Larsson T."/>
            <person name="Lv J."/>
            <person name="Arendt D."/>
            <person name="Savage R."/>
            <person name="Osoegawa K."/>
            <person name="de Jong P."/>
            <person name="Grimwood J."/>
            <person name="Chapman J.A."/>
            <person name="Shapiro H."/>
            <person name="Aerts A."/>
            <person name="Otillar R.P."/>
            <person name="Terry A.Y."/>
            <person name="Boore J.L."/>
            <person name="Grigoriev I.V."/>
            <person name="Lindberg D.R."/>
            <person name="Seaver E.C."/>
            <person name="Weisblat D.A."/>
            <person name="Putnam N.H."/>
            <person name="Rokhsar D.S."/>
        </authorList>
    </citation>
    <scope>NUCLEOTIDE SEQUENCE</scope>
    <source>
        <strain evidence="2 4">I ESC-2004</strain>
    </source>
</reference>
<keyword evidence="4" id="KW-1185">Reference proteome</keyword>
<dbReference type="PANTHER" id="PTHR47510">
    <property type="entry name" value="REVERSE TRANSCRIPTASE DOMAIN-CONTAINING PROTEIN"/>
    <property type="match status" value="1"/>
</dbReference>
<dbReference type="SUPFAM" id="SSF56219">
    <property type="entry name" value="DNase I-like"/>
    <property type="match status" value="1"/>
</dbReference>
<dbReference type="EMBL" id="KB305766">
    <property type="protein sequence ID" value="ELU00742.1"/>
    <property type="molecule type" value="Genomic_DNA"/>
</dbReference>